<dbReference type="AlphaFoldDB" id="A0AAU7DPG8"/>
<dbReference type="EC" id="5.2.1.8" evidence="3"/>
<dbReference type="InterPro" id="IPR029000">
    <property type="entry name" value="Cyclophilin-like_dom_sf"/>
</dbReference>
<keyword evidence="1 3" id="KW-0697">Rotamase</keyword>
<gene>
    <name evidence="6" type="ORF">P8935_09510</name>
</gene>
<keyword evidence="2 3" id="KW-0413">Isomerase</keyword>
<dbReference type="PRINTS" id="PR00153">
    <property type="entry name" value="CSAPPISMRASE"/>
</dbReference>
<evidence type="ECO:0000259" key="5">
    <source>
        <dbReference type="PROSITE" id="PS50072"/>
    </source>
</evidence>
<comment type="similarity">
    <text evidence="3">Belongs to the cyclophilin-type PPIase family.</text>
</comment>
<dbReference type="PANTHER" id="PTHR43246">
    <property type="entry name" value="PEPTIDYL-PROLYL CIS-TRANS ISOMERASE CYP38, CHLOROPLASTIC"/>
    <property type="match status" value="1"/>
</dbReference>
<keyword evidence="3" id="KW-0732">Signal</keyword>
<evidence type="ECO:0000256" key="2">
    <source>
        <dbReference type="ARBA" id="ARBA00023235"/>
    </source>
</evidence>
<reference evidence="6" key="1">
    <citation type="submission" date="2023-03" db="EMBL/GenBank/DDBJ databases">
        <title>Edaphobacter sp.</title>
        <authorList>
            <person name="Huber K.J."/>
            <person name="Papendorf J."/>
            <person name="Pilke C."/>
            <person name="Bunk B."/>
            <person name="Sproeer C."/>
            <person name="Pester M."/>
        </authorList>
    </citation>
    <scope>NUCLEOTIDE SEQUENCE</scope>
    <source>
        <strain evidence="6">DSM 110680</strain>
    </source>
</reference>
<sequence length="254" mass="27054">MKAIATVIVLCAGILIHAQAPAPKSASAKSPAAKLGASHSTTASQRPSLLKPESLKLKAPSVFKAKFATTAGDFVVEVHRDWAPLGADRFYNLVRAGYFTNAAFFRVIPGFVAQFGLSANPAINKVWDTAKIADDPVVQSNKRGTIVFATAGPNTRTRQFFINYADNARLDGMGFAPFGTVVEGMAAVDKLYANYGESPRQDLITEQGDAYLKAHFPDLDKIKLATIVPTAPPPAHAPATTHTPAKSTAKPVQH</sequence>
<feature type="domain" description="PPIase cyclophilin-type" evidence="5">
    <location>
        <begin position="69"/>
        <end position="191"/>
    </location>
</feature>
<protein>
    <recommendedName>
        <fullName evidence="3">Peptidyl-prolyl cis-trans isomerase</fullName>
        <shortName evidence="3">PPIase</shortName>
        <ecNumber evidence="3">5.2.1.8</ecNumber>
    </recommendedName>
</protein>
<name>A0AAU7DPG8_9BACT</name>
<feature type="signal peptide" evidence="3">
    <location>
        <begin position="1"/>
        <end position="20"/>
    </location>
</feature>
<organism evidence="6">
    <name type="scientific">Telmatobacter sp. DSM 110680</name>
    <dbReference type="NCBI Taxonomy" id="3036704"/>
    <lineage>
        <taxon>Bacteria</taxon>
        <taxon>Pseudomonadati</taxon>
        <taxon>Acidobacteriota</taxon>
        <taxon>Terriglobia</taxon>
        <taxon>Terriglobales</taxon>
        <taxon>Acidobacteriaceae</taxon>
        <taxon>Telmatobacter</taxon>
    </lineage>
</organism>
<comment type="function">
    <text evidence="3">PPIases accelerate the folding of proteins. It catalyzes the cis-trans isomerization of proline imidic peptide bonds in oligopeptides.</text>
</comment>
<proteinExistence type="inferred from homology"/>
<dbReference type="Gene3D" id="2.40.100.10">
    <property type="entry name" value="Cyclophilin-like"/>
    <property type="match status" value="1"/>
</dbReference>
<evidence type="ECO:0000256" key="3">
    <source>
        <dbReference type="RuleBase" id="RU363019"/>
    </source>
</evidence>
<comment type="catalytic activity">
    <reaction evidence="3">
        <text>[protein]-peptidylproline (omega=180) = [protein]-peptidylproline (omega=0)</text>
        <dbReference type="Rhea" id="RHEA:16237"/>
        <dbReference type="Rhea" id="RHEA-COMP:10747"/>
        <dbReference type="Rhea" id="RHEA-COMP:10748"/>
        <dbReference type="ChEBI" id="CHEBI:83833"/>
        <dbReference type="ChEBI" id="CHEBI:83834"/>
        <dbReference type="EC" id="5.2.1.8"/>
    </reaction>
</comment>
<dbReference type="RefSeq" id="WP_348264758.1">
    <property type="nucleotide sequence ID" value="NZ_CP121196.1"/>
</dbReference>
<dbReference type="InterPro" id="IPR044665">
    <property type="entry name" value="E_coli_cyclophilin_A-like"/>
</dbReference>
<feature type="region of interest" description="Disordered" evidence="4">
    <location>
        <begin position="27"/>
        <end position="49"/>
    </location>
</feature>
<dbReference type="SUPFAM" id="SSF50891">
    <property type="entry name" value="Cyclophilin-like"/>
    <property type="match status" value="1"/>
</dbReference>
<accession>A0AAU7DPG8</accession>
<evidence type="ECO:0000256" key="4">
    <source>
        <dbReference type="SAM" id="MobiDB-lite"/>
    </source>
</evidence>
<dbReference type="PROSITE" id="PS50072">
    <property type="entry name" value="CSA_PPIASE_2"/>
    <property type="match status" value="1"/>
</dbReference>
<dbReference type="InterPro" id="IPR002130">
    <property type="entry name" value="Cyclophilin-type_PPIase_dom"/>
</dbReference>
<feature type="region of interest" description="Disordered" evidence="4">
    <location>
        <begin position="230"/>
        <end position="254"/>
    </location>
</feature>
<evidence type="ECO:0000313" key="6">
    <source>
        <dbReference type="EMBL" id="XBH19540.1"/>
    </source>
</evidence>
<feature type="chain" id="PRO_5043109040" description="Peptidyl-prolyl cis-trans isomerase" evidence="3">
    <location>
        <begin position="21"/>
        <end position="254"/>
    </location>
</feature>
<dbReference type="Pfam" id="PF00160">
    <property type="entry name" value="Pro_isomerase"/>
    <property type="match status" value="1"/>
</dbReference>
<dbReference type="GO" id="GO:0003755">
    <property type="term" value="F:peptidyl-prolyl cis-trans isomerase activity"/>
    <property type="evidence" value="ECO:0007669"/>
    <property type="project" value="UniProtKB-UniRule"/>
</dbReference>
<evidence type="ECO:0000256" key="1">
    <source>
        <dbReference type="ARBA" id="ARBA00023110"/>
    </source>
</evidence>
<dbReference type="EMBL" id="CP121196">
    <property type="protein sequence ID" value="XBH19540.1"/>
    <property type="molecule type" value="Genomic_DNA"/>
</dbReference>
<feature type="compositionally biased region" description="Low complexity" evidence="4">
    <location>
        <begin position="237"/>
        <end position="254"/>
    </location>
</feature>